<dbReference type="OMA" id="GQHAMEI"/>
<proteinExistence type="predicted"/>
<sequence length="67" mass="7475">MDVPKLVDPDESIDSDSSIESHEQEPARIQENVAFLQVLLGDKVKVELKEAGQHAMEIEELLELAMS</sequence>
<name>A0A0N4WP18_HAEPC</name>
<evidence type="ECO:0000313" key="3">
    <source>
        <dbReference type="Proteomes" id="UP000268014"/>
    </source>
</evidence>
<evidence type="ECO:0000313" key="2">
    <source>
        <dbReference type="EMBL" id="VDO47753.1"/>
    </source>
</evidence>
<accession>A0A0N4WP18</accession>
<dbReference type="Proteomes" id="UP000268014">
    <property type="component" value="Unassembled WGS sequence"/>
</dbReference>
<dbReference type="WBParaSite" id="HPLM_0001307801-mRNA-1">
    <property type="protein sequence ID" value="HPLM_0001307801-mRNA-1"/>
    <property type="gene ID" value="HPLM_0001307801"/>
</dbReference>
<gene>
    <name evidence="2" type="ORF">HPLM_LOCUS13070</name>
</gene>
<evidence type="ECO:0000256" key="1">
    <source>
        <dbReference type="SAM" id="MobiDB-lite"/>
    </source>
</evidence>
<keyword evidence="3" id="KW-1185">Reference proteome</keyword>
<dbReference type="EMBL" id="UZAF01018071">
    <property type="protein sequence ID" value="VDO47753.1"/>
    <property type="molecule type" value="Genomic_DNA"/>
</dbReference>
<reference evidence="2 3" key="2">
    <citation type="submission" date="2018-11" db="EMBL/GenBank/DDBJ databases">
        <authorList>
            <consortium name="Pathogen Informatics"/>
        </authorList>
    </citation>
    <scope>NUCLEOTIDE SEQUENCE [LARGE SCALE GENOMIC DNA]</scope>
    <source>
        <strain evidence="2 3">MHpl1</strain>
    </source>
</reference>
<organism evidence="4">
    <name type="scientific">Haemonchus placei</name>
    <name type="common">Barber's pole worm</name>
    <dbReference type="NCBI Taxonomy" id="6290"/>
    <lineage>
        <taxon>Eukaryota</taxon>
        <taxon>Metazoa</taxon>
        <taxon>Ecdysozoa</taxon>
        <taxon>Nematoda</taxon>
        <taxon>Chromadorea</taxon>
        <taxon>Rhabditida</taxon>
        <taxon>Rhabditina</taxon>
        <taxon>Rhabditomorpha</taxon>
        <taxon>Strongyloidea</taxon>
        <taxon>Trichostrongylidae</taxon>
        <taxon>Haemonchus</taxon>
    </lineage>
</organism>
<protein>
    <submittedName>
        <fullName evidence="4">HYPK_UBA domain-containing protein</fullName>
    </submittedName>
</protein>
<feature type="region of interest" description="Disordered" evidence="1">
    <location>
        <begin position="1"/>
        <end position="26"/>
    </location>
</feature>
<dbReference type="AlphaFoldDB" id="A0A0N4WP18"/>
<evidence type="ECO:0000313" key="4">
    <source>
        <dbReference type="WBParaSite" id="HPLM_0001307801-mRNA-1"/>
    </source>
</evidence>
<reference evidence="4" key="1">
    <citation type="submission" date="2017-02" db="UniProtKB">
        <authorList>
            <consortium name="WormBaseParasite"/>
        </authorList>
    </citation>
    <scope>IDENTIFICATION</scope>
</reference>